<dbReference type="InterPro" id="IPR045213">
    <property type="entry name" value="Malic_NAD-bd_bact_type"/>
</dbReference>
<evidence type="ECO:0000259" key="7">
    <source>
        <dbReference type="SMART" id="SM00919"/>
    </source>
</evidence>
<evidence type="ECO:0000313" key="9">
    <source>
        <dbReference type="EMBL" id="TCO26440.1"/>
    </source>
</evidence>
<dbReference type="InterPro" id="IPR051674">
    <property type="entry name" value="Malate_Decarboxylase"/>
</dbReference>
<feature type="domain" description="Malic enzyme NAD-binding" evidence="7">
    <location>
        <begin position="272"/>
        <end position="494"/>
    </location>
</feature>
<dbReference type="SMART" id="SM01274">
    <property type="entry name" value="malic"/>
    <property type="match status" value="1"/>
</dbReference>
<keyword evidence="5" id="KW-0560">Oxidoreductase</keyword>
<keyword evidence="10" id="KW-1185">Reference proteome</keyword>
<comment type="cofactor">
    <cofactor evidence="2">
        <name>Mg(2+)</name>
        <dbReference type="ChEBI" id="CHEBI:18420"/>
    </cofactor>
</comment>
<evidence type="ECO:0000256" key="4">
    <source>
        <dbReference type="ARBA" id="ARBA00022723"/>
    </source>
</evidence>
<dbReference type="SMART" id="SM00919">
    <property type="entry name" value="Malic_M"/>
    <property type="match status" value="1"/>
</dbReference>
<dbReference type="EMBL" id="SLWN01000007">
    <property type="protein sequence ID" value="TCO26440.1"/>
    <property type="molecule type" value="Genomic_DNA"/>
</dbReference>
<comment type="cofactor">
    <cofactor evidence="1">
        <name>Mn(2+)</name>
        <dbReference type="ChEBI" id="CHEBI:29035"/>
    </cofactor>
</comment>
<dbReference type="InterPro" id="IPR015884">
    <property type="entry name" value="Malic_enzyme_CS"/>
</dbReference>
<dbReference type="InterPro" id="IPR012302">
    <property type="entry name" value="Malic_NAD-bd"/>
</dbReference>
<dbReference type="PROSITE" id="PS00331">
    <property type="entry name" value="MALIC_ENZYMES"/>
    <property type="match status" value="1"/>
</dbReference>
<dbReference type="GO" id="GO:0004470">
    <property type="term" value="F:malic enzyme activity"/>
    <property type="evidence" value="ECO:0007669"/>
    <property type="project" value="InterPro"/>
</dbReference>
<dbReference type="InterPro" id="IPR012301">
    <property type="entry name" value="Malic_N_dom"/>
</dbReference>
<dbReference type="InterPro" id="IPR036291">
    <property type="entry name" value="NAD(P)-bd_dom_sf"/>
</dbReference>
<comment type="caution">
    <text evidence="9">The sequence shown here is derived from an EMBL/GenBank/DDBJ whole genome shotgun (WGS) entry which is preliminary data.</text>
</comment>
<dbReference type="GO" id="GO:0016616">
    <property type="term" value="F:oxidoreductase activity, acting on the CH-OH group of donors, NAD or NADP as acceptor"/>
    <property type="evidence" value="ECO:0007669"/>
    <property type="project" value="InterPro"/>
</dbReference>
<evidence type="ECO:0000313" key="10">
    <source>
        <dbReference type="Proteomes" id="UP000294508"/>
    </source>
</evidence>
<organism evidence="9 10">
    <name type="scientific">Kribbella steppae</name>
    <dbReference type="NCBI Taxonomy" id="2512223"/>
    <lineage>
        <taxon>Bacteria</taxon>
        <taxon>Bacillati</taxon>
        <taxon>Actinomycetota</taxon>
        <taxon>Actinomycetes</taxon>
        <taxon>Propionibacteriales</taxon>
        <taxon>Kribbellaceae</taxon>
        <taxon>Kribbella</taxon>
    </lineage>
</organism>
<dbReference type="Gene3D" id="3.40.50.10380">
    <property type="entry name" value="Malic enzyme, N-terminal domain"/>
    <property type="match status" value="1"/>
</dbReference>
<dbReference type="InterPro" id="IPR046346">
    <property type="entry name" value="Aminoacid_DH-like_N_sf"/>
</dbReference>
<dbReference type="GO" id="GO:0046872">
    <property type="term" value="F:metal ion binding"/>
    <property type="evidence" value="ECO:0007669"/>
    <property type="project" value="UniProtKB-KW"/>
</dbReference>
<evidence type="ECO:0000256" key="1">
    <source>
        <dbReference type="ARBA" id="ARBA00001936"/>
    </source>
</evidence>
<name>A0A4R2HDV2_9ACTN</name>
<dbReference type="Pfam" id="PF00390">
    <property type="entry name" value="malic"/>
    <property type="match status" value="1"/>
</dbReference>
<comment type="similarity">
    <text evidence="3 6">Belongs to the malic enzymes family.</text>
</comment>
<dbReference type="InterPro" id="IPR001891">
    <property type="entry name" value="Malic_OxRdtase"/>
</dbReference>
<gene>
    <name evidence="9" type="ORF">EV652_107332</name>
</gene>
<dbReference type="SUPFAM" id="SSF51735">
    <property type="entry name" value="NAD(P)-binding Rossmann-fold domains"/>
    <property type="match status" value="1"/>
</dbReference>
<evidence type="ECO:0000256" key="6">
    <source>
        <dbReference type="RuleBase" id="RU003427"/>
    </source>
</evidence>
<dbReference type="InterPro" id="IPR037062">
    <property type="entry name" value="Malic_N_dom_sf"/>
</dbReference>
<dbReference type="SUPFAM" id="SSF53223">
    <property type="entry name" value="Aminoacid dehydrogenase-like, N-terminal domain"/>
    <property type="match status" value="1"/>
</dbReference>
<protein>
    <submittedName>
        <fullName evidence="9">Malate dehydrogenase (Oxaloacetate-decarboxylating)</fullName>
    </submittedName>
</protein>
<dbReference type="GO" id="GO:0051287">
    <property type="term" value="F:NAD binding"/>
    <property type="evidence" value="ECO:0007669"/>
    <property type="project" value="InterPro"/>
</dbReference>
<dbReference type="Gene3D" id="3.40.50.720">
    <property type="entry name" value="NAD(P)-binding Rossmann-like Domain"/>
    <property type="match status" value="1"/>
</dbReference>
<evidence type="ECO:0000259" key="8">
    <source>
        <dbReference type="SMART" id="SM01274"/>
    </source>
</evidence>
<keyword evidence="4 6" id="KW-0479">Metal-binding</keyword>
<dbReference type="PANTHER" id="PTHR43237:SF4">
    <property type="entry name" value="NADP-DEPENDENT MALIC ENZYME"/>
    <property type="match status" value="1"/>
</dbReference>
<evidence type="ECO:0000256" key="2">
    <source>
        <dbReference type="ARBA" id="ARBA00001946"/>
    </source>
</evidence>
<feature type="domain" description="Malic enzyme N-terminal" evidence="8">
    <location>
        <begin position="127"/>
        <end position="260"/>
    </location>
</feature>
<dbReference type="Proteomes" id="UP000294508">
    <property type="component" value="Unassembled WGS sequence"/>
</dbReference>
<reference evidence="9 10" key="1">
    <citation type="journal article" date="2015" name="Stand. Genomic Sci.">
        <title>Genomic Encyclopedia of Bacterial and Archaeal Type Strains, Phase III: the genomes of soil and plant-associated and newly described type strains.</title>
        <authorList>
            <person name="Whitman W.B."/>
            <person name="Woyke T."/>
            <person name="Klenk H.P."/>
            <person name="Zhou Y."/>
            <person name="Lilburn T.G."/>
            <person name="Beck B.J."/>
            <person name="De Vos P."/>
            <person name="Vandamme P."/>
            <person name="Eisen J.A."/>
            <person name="Garrity G."/>
            <person name="Hugenholtz P."/>
            <person name="Kyrpides N.C."/>
        </authorList>
    </citation>
    <scope>NUCLEOTIDE SEQUENCE [LARGE SCALE GENOMIC DNA]</scope>
    <source>
        <strain evidence="9 10">VKM Ac-2572</strain>
    </source>
</reference>
<evidence type="ECO:0000256" key="5">
    <source>
        <dbReference type="ARBA" id="ARBA00023002"/>
    </source>
</evidence>
<accession>A0A4R2HDV2</accession>
<sequence length="509" mass="53651">MDYPASFRARTSLEALFFTNTTFGLYQWRERITRVTALPSVSYSITVRLEVPAGGSTVSKLTTAVEQAGGLVTALDVTASGHERLRIDVTCAAADTEHAGRLVEAMRAVPGVEIDRVSDRTFLMHLGGKISMEAKHPIRNRDDLSMIYTPGVARVCLAIAANPDDARRLTIKRNSVAVVTDGSAVLGLGNIGPKAALPVMEGKAALFKRFAGIDAWPLCLDTQDPDAIVQIVKAIAPGFAGINLEDISAPRCFEIEARLREELDIPVFHDDQHGTAVVVLGALYNALRVVSKDISNVRVVLSGAGAAGTAILKLLLAAGVKDTIVADVAGVIHLDREGLSPELRWIAENTNAARYSGDLKGALAGADVFIGVSAPNILTGADIATMNDDSIVFALANPVPEVDPAEAGEHAAVVATGRSDFPNQINNVLVFPGVFRGLLDAQSSKVSIEMELAAAKALAGVVTDDELNATYIVPSVFHPEVHNSVAHAVRDAAGGKAPAHETYPDDAPA</sequence>
<dbReference type="PANTHER" id="PTHR43237">
    <property type="entry name" value="NADP-DEPENDENT MALIC ENZYME"/>
    <property type="match status" value="1"/>
</dbReference>
<dbReference type="Pfam" id="PF03949">
    <property type="entry name" value="Malic_M"/>
    <property type="match status" value="1"/>
</dbReference>
<evidence type="ECO:0000256" key="3">
    <source>
        <dbReference type="ARBA" id="ARBA00008785"/>
    </source>
</evidence>
<dbReference type="AlphaFoldDB" id="A0A4R2HDV2"/>
<proteinExistence type="inferred from homology"/>
<dbReference type="CDD" id="cd05311">
    <property type="entry name" value="NAD_bind_2_malic_enz"/>
    <property type="match status" value="1"/>
</dbReference>
<dbReference type="PRINTS" id="PR00072">
    <property type="entry name" value="MALOXRDTASE"/>
</dbReference>